<dbReference type="RefSeq" id="WP_241934176.1">
    <property type="nucleotide sequence ID" value="NZ_JALBGC010000001.1"/>
</dbReference>
<evidence type="ECO:0000313" key="3">
    <source>
        <dbReference type="Proteomes" id="UP001139193"/>
    </source>
</evidence>
<feature type="region of interest" description="Disordered" evidence="1">
    <location>
        <begin position="314"/>
        <end position="337"/>
    </location>
</feature>
<protein>
    <recommendedName>
        <fullName evidence="4">Tetratricopeptide repeat protein</fullName>
    </recommendedName>
</protein>
<reference evidence="2" key="1">
    <citation type="submission" date="2022-03" db="EMBL/GenBank/DDBJ databases">
        <title>Bacterial whole genome sequence for Hymenobacter sp. DH14.</title>
        <authorList>
            <person name="Le V."/>
        </authorList>
    </citation>
    <scope>NUCLEOTIDE SEQUENCE</scope>
    <source>
        <strain evidence="2">DH14</strain>
    </source>
</reference>
<evidence type="ECO:0000313" key="2">
    <source>
        <dbReference type="EMBL" id="MCI1185884.1"/>
    </source>
</evidence>
<feature type="compositionally biased region" description="Polar residues" evidence="1">
    <location>
        <begin position="242"/>
        <end position="253"/>
    </location>
</feature>
<evidence type="ECO:0000256" key="1">
    <source>
        <dbReference type="SAM" id="MobiDB-lite"/>
    </source>
</evidence>
<evidence type="ECO:0008006" key="4">
    <source>
        <dbReference type="Google" id="ProtNLM"/>
    </source>
</evidence>
<comment type="caution">
    <text evidence="2">The sequence shown here is derived from an EMBL/GenBank/DDBJ whole genome shotgun (WGS) entry which is preliminary data.</text>
</comment>
<feature type="compositionally biased region" description="Polar residues" evidence="1">
    <location>
        <begin position="263"/>
        <end position="275"/>
    </location>
</feature>
<dbReference type="EMBL" id="JALBGC010000001">
    <property type="protein sequence ID" value="MCI1185884.1"/>
    <property type="molecule type" value="Genomic_DNA"/>
</dbReference>
<feature type="region of interest" description="Disordered" evidence="1">
    <location>
        <begin position="149"/>
        <end position="286"/>
    </location>
</feature>
<sequence>MKTGALLLLLVLGVPGLRLLTMVRDRNVAVADATAAYRQGEALLAAHQFENALATASPRTTPDPRLVLNLGHAQTRAGLFGAAQATYGRLLTGSPARLSSVARQQLAVLAAGRGELAQAASLLRQAIILDPTNAGARYDFEVVSDYLARRPNRPQLPPPLPPGASKDAAPKAAPEKNGAQPNNPAEKEGTDRKGEVNDTKPAPDANTPPAPRPDAAGQPDNRQPSALPGAAAGNRTPGDGTPQPTASGDTPGTQRGLDRSAATGGTTPNNRSNRPGSEAATGADLSLQTQRERLQAMSLSPAQARQLLETLRAQEQQYLQQRPRPAAQKADPNRPTW</sequence>
<dbReference type="Gene3D" id="1.25.40.10">
    <property type="entry name" value="Tetratricopeptide repeat domain"/>
    <property type="match status" value="1"/>
</dbReference>
<gene>
    <name evidence="2" type="ORF">MON38_00520</name>
</gene>
<name>A0A9X1VB75_9BACT</name>
<accession>A0A9X1VB75</accession>
<organism evidence="2 3">
    <name type="scientific">Hymenobacter cyanobacteriorum</name>
    <dbReference type="NCBI Taxonomy" id="2926463"/>
    <lineage>
        <taxon>Bacteria</taxon>
        <taxon>Pseudomonadati</taxon>
        <taxon>Bacteroidota</taxon>
        <taxon>Cytophagia</taxon>
        <taxon>Cytophagales</taxon>
        <taxon>Hymenobacteraceae</taxon>
        <taxon>Hymenobacter</taxon>
    </lineage>
</organism>
<dbReference type="SUPFAM" id="SSF48452">
    <property type="entry name" value="TPR-like"/>
    <property type="match status" value="1"/>
</dbReference>
<proteinExistence type="predicted"/>
<dbReference type="Proteomes" id="UP001139193">
    <property type="component" value="Unassembled WGS sequence"/>
</dbReference>
<feature type="compositionally biased region" description="Basic and acidic residues" evidence="1">
    <location>
        <begin position="185"/>
        <end position="198"/>
    </location>
</feature>
<dbReference type="InterPro" id="IPR011990">
    <property type="entry name" value="TPR-like_helical_dom_sf"/>
</dbReference>
<keyword evidence="3" id="KW-1185">Reference proteome</keyword>
<dbReference type="AlphaFoldDB" id="A0A9X1VB75"/>